<proteinExistence type="predicted"/>
<reference evidence="1 2" key="1">
    <citation type="submission" date="2016-10" db="EMBL/GenBank/DDBJ databases">
        <title>Paenibacillus species isolates.</title>
        <authorList>
            <person name="Beno S.M."/>
        </authorList>
    </citation>
    <scope>NUCLEOTIDE SEQUENCE [LARGE SCALE GENOMIC DNA]</scope>
    <source>
        <strain evidence="1 2">FSL H7-0604</strain>
    </source>
</reference>
<evidence type="ECO:0000313" key="1">
    <source>
        <dbReference type="EMBL" id="OMD31926.1"/>
    </source>
</evidence>
<gene>
    <name evidence="1" type="ORF">BJP51_16900</name>
</gene>
<evidence type="ECO:0000313" key="2">
    <source>
        <dbReference type="Proteomes" id="UP000187465"/>
    </source>
</evidence>
<dbReference type="RefSeq" id="WP_036684780.1">
    <property type="nucleotide sequence ID" value="NZ_MKQP01000019.1"/>
</dbReference>
<dbReference type="EMBL" id="MKQP01000019">
    <property type="protein sequence ID" value="OMD31926.1"/>
    <property type="molecule type" value="Genomic_DNA"/>
</dbReference>
<dbReference type="AlphaFoldDB" id="A0A1R0XAH5"/>
<sequence>MFNLLGEEEHKSIENELIRRHRILFSKYFNQDDELDMFIDRNLDTSKDNIQRRTINNVQRLVALADEMILVKPGKWDLAIFFFLSCVESIYTLNRSRLKKQEMIIDFFEKYVTDEEQDSIAKSIMIADESIPYDYKITRERFSLLLTSIRNQVAHEGVYWNLYFIQEESEERTPIMNSFLAKSDKNSPARKIIFTNKMKFSELRDIFIKGFIRFITQHESINSLNQ</sequence>
<accession>A0A1R0XAH5</accession>
<name>A0A1R0XAH5_9BACL</name>
<protein>
    <submittedName>
        <fullName evidence="1">Uncharacterized protein</fullName>
    </submittedName>
</protein>
<dbReference type="Proteomes" id="UP000187465">
    <property type="component" value="Unassembled WGS sequence"/>
</dbReference>
<organism evidence="1 2">
    <name type="scientific">Paenibacillus odorifer</name>
    <dbReference type="NCBI Taxonomy" id="189426"/>
    <lineage>
        <taxon>Bacteria</taxon>
        <taxon>Bacillati</taxon>
        <taxon>Bacillota</taxon>
        <taxon>Bacilli</taxon>
        <taxon>Bacillales</taxon>
        <taxon>Paenibacillaceae</taxon>
        <taxon>Paenibacillus</taxon>
    </lineage>
</organism>
<comment type="caution">
    <text evidence="1">The sequence shown here is derived from an EMBL/GenBank/DDBJ whole genome shotgun (WGS) entry which is preliminary data.</text>
</comment>